<name>A0A2Z7BZ87_9LAMI</name>
<dbReference type="NCBIfam" id="TIGR00756">
    <property type="entry name" value="PPR"/>
    <property type="match status" value="2"/>
</dbReference>
<feature type="repeat" description="PPR" evidence="2">
    <location>
        <begin position="127"/>
        <end position="161"/>
    </location>
</feature>
<gene>
    <name evidence="3" type="ORF">F511_14181</name>
</gene>
<evidence type="ECO:0000313" key="3">
    <source>
        <dbReference type="EMBL" id="KZV39714.1"/>
    </source>
</evidence>
<dbReference type="PANTHER" id="PTHR47926:SF347">
    <property type="entry name" value="PENTATRICOPEPTIDE REPEAT-CONTAINING PROTEIN"/>
    <property type="match status" value="1"/>
</dbReference>
<feature type="repeat" description="PPR" evidence="2">
    <location>
        <begin position="162"/>
        <end position="192"/>
    </location>
</feature>
<keyword evidence="1" id="KW-0677">Repeat</keyword>
<organism evidence="3 4">
    <name type="scientific">Dorcoceras hygrometricum</name>
    <dbReference type="NCBI Taxonomy" id="472368"/>
    <lineage>
        <taxon>Eukaryota</taxon>
        <taxon>Viridiplantae</taxon>
        <taxon>Streptophyta</taxon>
        <taxon>Embryophyta</taxon>
        <taxon>Tracheophyta</taxon>
        <taxon>Spermatophyta</taxon>
        <taxon>Magnoliopsida</taxon>
        <taxon>eudicotyledons</taxon>
        <taxon>Gunneridae</taxon>
        <taxon>Pentapetalae</taxon>
        <taxon>asterids</taxon>
        <taxon>lamiids</taxon>
        <taxon>Lamiales</taxon>
        <taxon>Gesneriaceae</taxon>
        <taxon>Didymocarpoideae</taxon>
        <taxon>Trichosporeae</taxon>
        <taxon>Loxocarpinae</taxon>
        <taxon>Dorcoceras</taxon>
    </lineage>
</organism>
<proteinExistence type="predicted"/>
<dbReference type="Proteomes" id="UP000250235">
    <property type="component" value="Unassembled WGS sequence"/>
</dbReference>
<dbReference type="InterPro" id="IPR011990">
    <property type="entry name" value="TPR-like_helical_dom_sf"/>
</dbReference>
<dbReference type="EMBL" id="KV000899">
    <property type="protein sequence ID" value="KZV39714.1"/>
    <property type="molecule type" value="Genomic_DNA"/>
</dbReference>
<dbReference type="Pfam" id="PF20431">
    <property type="entry name" value="E_motif"/>
    <property type="match status" value="1"/>
</dbReference>
<dbReference type="PROSITE" id="PS51375">
    <property type="entry name" value="PPR"/>
    <property type="match status" value="3"/>
</dbReference>
<dbReference type="Pfam" id="PF13041">
    <property type="entry name" value="PPR_2"/>
    <property type="match status" value="1"/>
</dbReference>
<accession>A0A2Z7BZ87</accession>
<dbReference type="GO" id="GO:0003723">
    <property type="term" value="F:RNA binding"/>
    <property type="evidence" value="ECO:0007669"/>
    <property type="project" value="InterPro"/>
</dbReference>
<dbReference type="PANTHER" id="PTHR47926">
    <property type="entry name" value="PENTATRICOPEPTIDE REPEAT-CONTAINING PROTEIN"/>
    <property type="match status" value="1"/>
</dbReference>
<reference evidence="3 4" key="1">
    <citation type="journal article" date="2015" name="Proc. Natl. Acad. Sci. U.S.A.">
        <title>The resurrection genome of Boea hygrometrica: A blueprint for survival of dehydration.</title>
        <authorList>
            <person name="Xiao L."/>
            <person name="Yang G."/>
            <person name="Zhang L."/>
            <person name="Yang X."/>
            <person name="Zhao S."/>
            <person name="Ji Z."/>
            <person name="Zhou Q."/>
            <person name="Hu M."/>
            <person name="Wang Y."/>
            <person name="Chen M."/>
            <person name="Xu Y."/>
            <person name="Jin H."/>
            <person name="Xiao X."/>
            <person name="Hu G."/>
            <person name="Bao F."/>
            <person name="Hu Y."/>
            <person name="Wan P."/>
            <person name="Li L."/>
            <person name="Deng X."/>
            <person name="Kuang T."/>
            <person name="Xiang C."/>
            <person name="Zhu J.K."/>
            <person name="Oliver M.J."/>
            <person name="He Y."/>
        </authorList>
    </citation>
    <scope>NUCLEOTIDE SEQUENCE [LARGE SCALE GENOMIC DNA]</scope>
    <source>
        <strain evidence="4">cv. XS01</strain>
    </source>
</reference>
<evidence type="ECO:0000313" key="4">
    <source>
        <dbReference type="Proteomes" id="UP000250235"/>
    </source>
</evidence>
<dbReference type="Gene3D" id="1.25.40.10">
    <property type="entry name" value="Tetratricopeptide repeat domain"/>
    <property type="match status" value="2"/>
</dbReference>
<sequence length="307" mass="33529">MISCYGSCGDLAKGIEFVFDSLLQPDIVTWSALITGFSQSGDYANALVFFAKLLMGGGSADSILLASVLAASSQLAILGPGCEIHGYAVRHERDTEVMVSSALVDMYAKCGFLESGIRVFRNMVDRNIVLYNSVISCLGLYGRADEAFEVFDELRENGLKPDEATFSGLLCACCHAGLVNEGRQYFKRMTDEFGIQNKTEHNVYMVKLLGMDGQLRQAYEFIKTMPEPVDCSVWGALLSCCDAHNANELPEVIADHLIGSKSRNHSYDVMLSNLFASKGRWNDVKQLRVDNGGAKGKIPGISWSAIS</sequence>
<evidence type="ECO:0000256" key="1">
    <source>
        <dbReference type="ARBA" id="ARBA00022737"/>
    </source>
</evidence>
<dbReference type="InterPro" id="IPR046848">
    <property type="entry name" value="E_motif"/>
</dbReference>
<dbReference type="Pfam" id="PF01535">
    <property type="entry name" value="PPR"/>
    <property type="match status" value="1"/>
</dbReference>
<dbReference type="OrthoDB" id="185373at2759"/>
<dbReference type="FunFam" id="1.25.40.10:FF:000090">
    <property type="entry name" value="Pentatricopeptide repeat-containing protein, chloroplastic"/>
    <property type="match status" value="1"/>
</dbReference>
<dbReference type="AlphaFoldDB" id="A0A2Z7BZ87"/>
<dbReference type="GO" id="GO:0009451">
    <property type="term" value="P:RNA modification"/>
    <property type="evidence" value="ECO:0007669"/>
    <property type="project" value="InterPro"/>
</dbReference>
<dbReference type="InterPro" id="IPR002885">
    <property type="entry name" value="PPR_rpt"/>
</dbReference>
<dbReference type="InterPro" id="IPR046960">
    <property type="entry name" value="PPR_At4g14850-like_plant"/>
</dbReference>
<evidence type="ECO:0000256" key="2">
    <source>
        <dbReference type="PROSITE-ProRule" id="PRU00708"/>
    </source>
</evidence>
<protein>
    <submittedName>
        <fullName evidence="3">Pentatricopeptide repeat-containing protein-like</fullName>
    </submittedName>
</protein>
<feature type="repeat" description="PPR" evidence="2">
    <location>
        <begin position="26"/>
        <end position="60"/>
    </location>
</feature>
<keyword evidence="4" id="KW-1185">Reference proteome</keyword>